<feature type="region of interest" description="Domain IV, binds dsDNA" evidence="8">
    <location>
        <begin position="398"/>
        <end position="522"/>
    </location>
</feature>
<dbReference type="InterPro" id="IPR001957">
    <property type="entry name" value="Chromosome_initiator_DnaA"/>
</dbReference>
<keyword evidence="2 8" id="KW-0963">Cytoplasm</keyword>
<keyword evidence="7 8" id="KW-0238">DNA-binding</keyword>
<feature type="region of interest" description="Domain III, AAA+ region" evidence="8">
    <location>
        <begin position="181"/>
        <end position="397"/>
    </location>
</feature>
<dbReference type="PRINTS" id="PR00051">
    <property type="entry name" value="DNAA"/>
</dbReference>
<keyword evidence="16" id="KW-1185">Reference proteome</keyword>
<dbReference type="InterPro" id="IPR003593">
    <property type="entry name" value="AAA+_ATPase"/>
</dbReference>
<dbReference type="HAMAP" id="MF_00377">
    <property type="entry name" value="DnaA_bact"/>
    <property type="match status" value="1"/>
</dbReference>
<dbReference type="InterPro" id="IPR010921">
    <property type="entry name" value="Trp_repressor/repl_initiator"/>
</dbReference>
<dbReference type="Pfam" id="PF00308">
    <property type="entry name" value="Bac_DnaA"/>
    <property type="match status" value="1"/>
</dbReference>
<comment type="domain">
    <text evidence="8">Domain I is involved in oligomerization and binding regulators, domain II is flexibile and of varying length in different bacteria, domain III forms the AAA+ region, while domain IV binds dsDNA.</text>
</comment>
<dbReference type="InterPro" id="IPR038454">
    <property type="entry name" value="DnaA_N_sf"/>
</dbReference>
<feature type="domain" description="AAA+ ATPase" evidence="13">
    <location>
        <begin position="214"/>
        <end position="342"/>
    </location>
</feature>
<dbReference type="PROSITE" id="PS01008">
    <property type="entry name" value="DNAA"/>
    <property type="match status" value="1"/>
</dbReference>
<feature type="binding site" evidence="8">
    <location>
        <position position="227"/>
    </location>
    <ligand>
        <name>ATP</name>
        <dbReference type="ChEBI" id="CHEBI:30616"/>
    </ligand>
</feature>
<evidence type="ECO:0000256" key="4">
    <source>
        <dbReference type="ARBA" id="ARBA00022741"/>
    </source>
</evidence>
<dbReference type="PANTHER" id="PTHR30050:SF2">
    <property type="entry name" value="CHROMOSOMAL REPLICATION INITIATOR PROTEIN DNAA"/>
    <property type="match status" value="1"/>
</dbReference>
<evidence type="ECO:0000256" key="3">
    <source>
        <dbReference type="ARBA" id="ARBA00022705"/>
    </source>
</evidence>
<dbReference type="SMART" id="SM00760">
    <property type="entry name" value="Bac_DnaA_C"/>
    <property type="match status" value="1"/>
</dbReference>
<feature type="region of interest" description="Domain I, interacts with DnaA modulators" evidence="8">
    <location>
        <begin position="1"/>
        <end position="123"/>
    </location>
</feature>
<dbReference type="RefSeq" id="WP_370442683.1">
    <property type="nucleotide sequence ID" value="NZ_JBGFTU010000022.1"/>
</dbReference>
<dbReference type="InterPro" id="IPR013317">
    <property type="entry name" value="DnaA_dom"/>
</dbReference>
<keyword evidence="3 8" id="KW-0235">DNA replication</keyword>
<dbReference type="InterPro" id="IPR018312">
    <property type="entry name" value="Chromosome_initiator_DnaA_CS"/>
</dbReference>
<evidence type="ECO:0000256" key="11">
    <source>
        <dbReference type="RuleBase" id="RU004227"/>
    </source>
</evidence>
<evidence type="ECO:0000256" key="8">
    <source>
        <dbReference type="HAMAP-Rule" id="MF_00377"/>
    </source>
</evidence>
<evidence type="ECO:0000256" key="9">
    <source>
        <dbReference type="NCBIfam" id="TIGR00362"/>
    </source>
</evidence>
<evidence type="ECO:0000256" key="12">
    <source>
        <dbReference type="SAM" id="MobiDB-lite"/>
    </source>
</evidence>
<evidence type="ECO:0000256" key="7">
    <source>
        <dbReference type="ARBA" id="ARBA00023125"/>
    </source>
</evidence>
<proteinExistence type="inferred from homology"/>
<comment type="caution">
    <text evidence="8">Lacks conserved residue(s) required for the propagation of feature annotation.</text>
</comment>
<sequence>MQTDGGDFPSVWERAVAQLDDGGITPHQRAFVRLTRPLGLLDGTALLAVPNDLTKDVIEQKVREPLTRALSDAYGSAIRLAVTVDPSIGQVLAPERTGERSGDDGVPSVERERVGSGSTLEAEGTVVPAQGEHRGAGLEEDSPLDDSDPDLLFTGYKVDRGAGTGRQVPRNRSTTKVENARLNPKYIFESFVIGASNRFAHAAAVAVAEAPAKAYNPLFIYGESGLGKTHLLHAIGHYAQNLYPGVQVRYVNSEEFTNDFINSIRDDKAQAFQRRHRDVDVLLIDDIQFLSNKVQTQEEFFHTFNTLHNASKQVVITSDLPPKQLSGFEERMRSRFEWGLITDVQPPDLETRIAILRKKAIGERLEVPDDVNEYIASKISSNIRELEGALIRVTAFASLNRQPVDMSLAEIVLRDLIPNDETPEITAAAIMGQTASYFSVTLDDLCGTSRSRTLVTARQIAMYLCRELTELSLPKIGQHFGGRDHTTVMHAERKIKQQMAERRSTYNQVTELTNRIKKQAGA</sequence>
<feature type="compositionally biased region" description="Basic and acidic residues" evidence="12">
    <location>
        <begin position="96"/>
        <end position="114"/>
    </location>
</feature>
<dbReference type="Gene3D" id="3.40.50.300">
    <property type="entry name" value="P-loop containing nucleotide triphosphate hydrolases"/>
    <property type="match status" value="1"/>
</dbReference>
<dbReference type="EMBL" id="JBGFTU010000022">
    <property type="protein sequence ID" value="MEZ0166467.1"/>
    <property type="molecule type" value="Genomic_DNA"/>
</dbReference>
<feature type="compositionally biased region" description="Acidic residues" evidence="12">
    <location>
        <begin position="138"/>
        <end position="149"/>
    </location>
</feature>
<feature type="binding site" evidence="8">
    <location>
        <position position="225"/>
    </location>
    <ligand>
        <name>ATP</name>
        <dbReference type="ChEBI" id="CHEBI:30616"/>
    </ligand>
</feature>
<evidence type="ECO:0000256" key="5">
    <source>
        <dbReference type="ARBA" id="ARBA00022840"/>
    </source>
</evidence>
<dbReference type="SUPFAM" id="SSF48295">
    <property type="entry name" value="TrpR-like"/>
    <property type="match status" value="1"/>
</dbReference>
<feature type="domain" description="Chromosomal replication initiator DnaA C-terminal" evidence="14">
    <location>
        <begin position="426"/>
        <end position="495"/>
    </location>
</feature>
<dbReference type="CDD" id="cd00009">
    <property type="entry name" value="AAA"/>
    <property type="match status" value="1"/>
</dbReference>
<dbReference type="SMART" id="SM00382">
    <property type="entry name" value="AAA"/>
    <property type="match status" value="1"/>
</dbReference>
<keyword evidence="4 8" id="KW-0547">Nucleotide-binding</keyword>
<dbReference type="PANTHER" id="PTHR30050">
    <property type="entry name" value="CHROMOSOMAL REPLICATION INITIATOR PROTEIN DNAA"/>
    <property type="match status" value="1"/>
</dbReference>
<keyword evidence="5 8" id="KW-0067">ATP-binding</keyword>
<dbReference type="InterPro" id="IPR020591">
    <property type="entry name" value="Chromosome_initiator_DnaA-like"/>
</dbReference>
<feature type="binding site" evidence="8">
    <location>
        <position position="229"/>
    </location>
    <ligand>
        <name>ATP</name>
        <dbReference type="ChEBI" id="CHEBI:30616"/>
    </ligand>
</feature>
<evidence type="ECO:0000256" key="6">
    <source>
        <dbReference type="ARBA" id="ARBA00023121"/>
    </source>
</evidence>
<accession>A0ABV4H4H3</accession>
<dbReference type="InterPro" id="IPR013159">
    <property type="entry name" value="DnaA_C"/>
</dbReference>
<dbReference type="NCBIfam" id="TIGR00362">
    <property type="entry name" value="DnaA"/>
    <property type="match status" value="1"/>
</dbReference>
<feature type="region of interest" description="Disordered" evidence="12">
    <location>
        <begin position="92"/>
        <end position="176"/>
    </location>
</feature>
<dbReference type="CDD" id="cd06571">
    <property type="entry name" value="Bac_DnaA_C"/>
    <property type="match status" value="1"/>
</dbReference>
<evidence type="ECO:0000256" key="2">
    <source>
        <dbReference type="ARBA" id="ARBA00022490"/>
    </source>
</evidence>
<dbReference type="Gene3D" id="3.30.300.180">
    <property type="match status" value="1"/>
</dbReference>
<organism evidence="15 16">
    <name type="scientific">Kineococcus halophytocola</name>
    <dbReference type="NCBI Taxonomy" id="3234027"/>
    <lineage>
        <taxon>Bacteria</taxon>
        <taxon>Bacillati</taxon>
        <taxon>Actinomycetota</taxon>
        <taxon>Actinomycetes</taxon>
        <taxon>Kineosporiales</taxon>
        <taxon>Kineosporiaceae</taxon>
        <taxon>Kineococcus</taxon>
    </lineage>
</organism>
<dbReference type="InterPro" id="IPR027417">
    <property type="entry name" value="P-loop_NTPase"/>
</dbReference>
<dbReference type="Gene3D" id="1.10.8.60">
    <property type="match status" value="1"/>
</dbReference>
<name>A0ABV4H4H3_9ACTN</name>
<dbReference type="Proteomes" id="UP001565927">
    <property type="component" value="Unassembled WGS sequence"/>
</dbReference>
<feature type="binding site" evidence="8">
    <location>
        <position position="228"/>
    </location>
    <ligand>
        <name>ATP</name>
        <dbReference type="ChEBI" id="CHEBI:30616"/>
    </ligand>
</feature>
<evidence type="ECO:0000259" key="13">
    <source>
        <dbReference type="SMART" id="SM00382"/>
    </source>
</evidence>
<gene>
    <name evidence="8 15" type="primary">dnaA</name>
    <name evidence="15" type="ORF">AB2L27_17030</name>
</gene>
<dbReference type="Pfam" id="PF08299">
    <property type="entry name" value="Bac_DnaA_C"/>
    <property type="match status" value="1"/>
</dbReference>
<keyword evidence="6 8" id="KW-0446">Lipid-binding</keyword>
<reference evidence="15 16" key="1">
    <citation type="submission" date="2024-07" db="EMBL/GenBank/DDBJ databases">
        <authorList>
            <person name="Thanompreechachai J."/>
            <person name="Duangmal K."/>
        </authorList>
    </citation>
    <scope>NUCLEOTIDE SEQUENCE [LARGE SCALE GENOMIC DNA]</scope>
    <source>
        <strain evidence="15 16">LSe6-4</strain>
    </source>
</reference>
<comment type="subcellular location">
    <subcellularLocation>
        <location evidence="8">Cytoplasm</location>
    </subcellularLocation>
</comment>
<evidence type="ECO:0000256" key="1">
    <source>
        <dbReference type="ARBA" id="ARBA00006583"/>
    </source>
</evidence>
<comment type="caution">
    <text evidence="15">The sequence shown here is derived from an EMBL/GenBank/DDBJ whole genome shotgun (WGS) entry which is preliminary data.</text>
</comment>
<comment type="subunit">
    <text evidence="8">Oligomerizes as a right-handed, spiral filament on DNA at oriC.</text>
</comment>
<evidence type="ECO:0000313" key="15">
    <source>
        <dbReference type="EMBL" id="MEZ0166467.1"/>
    </source>
</evidence>
<comment type="function">
    <text evidence="8 10">Plays an essential role in the initiation and regulation of chromosomal replication. ATP-DnaA binds to the origin of replication (oriC) to initiate formation of the DNA replication initiation complex once per cell cycle. Binds the DnaA box (a 9 base pair repeat at the origin) and separates the double-stranded (ds)DNA. Forms a right-handed helical filament on oriC DNA; dsDNA binds to the exterior of the filament while single-stranded (ss)DNA is stabiized in the filament's interior. The ATP-DnaA-oriC complex binds and stabilizes one strand of the AT-rich DNA unwinding element (DUE), permitting loading of DNA polymerase. After initiation quickly degrades to an ADP-DnaA complex that is not apt for DNA replication. Binds acidic phospholipids.</text>
</comment>
<dbReference type="Gene3D" id="1.10.1750.10">
    <property type="match status" value="1"/>
</dbReference>
<evidence type="ECO:0000256" key="10">
    <source>
        <dbReference type="RuleBase" id="RU000577"/>
    </source>
</evidence>
<dbReference type="SUPFAM" id="SSF52540">
    <property type="entry name" value="P-loop containing nucleoside triphosphate hydrolases"/>
    <property type="match status" value="1"/>
</dbReference>
<evidence type="ECO:0000313" key="16">
    <source>
        <dbReference type="Proteomes" id="UP001565927"/>
    </source>
</evidence>
<evidence type="ECO:0000259" key="14">
    <source>
        <dbReference type="SMART" id="SM00760"/>
    </source>
</evidence>
<comment type="similarity">
    <text evidence="1 8 11">Belongs to the DnaA family.</text>
</comment>
<protein>
    <recommendedName>
        <fullName evidence="8 9">Chromosomal replication initiator protein DnaA</fullName>
    </recommendedName>
</protein>
<dbReference type="NCBIfam" id="NF010686">
    <property type="entry name" value="PRK14086.1"/>
    <property type="match status" value="1"/>
</dbReference>